<feature type="region of interest" description="Disordered" evidence="1">
    <location>
        <begin position="65"/>
        <end position="93"/>
    </location>
</feature>
<evidence type="ECO:0000256" key="1">
    <source>
        <dbReference type="SAM" id="MobiDB-lite"/>
    </source>
</evidence>
<reference evidence="2 3" key="1">
    <citation type="submission" date="2016-04" db="EMBL/GenBank/DDBJ databases">
        <title>Polished mammalian reference genomes with single-molecule sequencing and chromosome conformation capture applied to the Capra hircus genome.</title>
        <authorList>
            <person name="Bickhart D.M."/>
            <person name="Koren S."/>
            <person name="Rosen B."/>
            <person name="Hastie A."/>
            <person name="Liachko I."/>
            <person name="Sullivan S.T."/>
            <person name="Burton J."/>
            <person name="Sayre B.L."/>
            <person name="Huson H.J."/>
            <person name="Lee J."/>
            <person name="Lam E."/>
            <person name="Kelley C.M."/>
            <person name="Hutchison J.L."/>
            <person name="Zhou Y."/>
            <person name="Sun J."/>
            <person name="Crisa A."/>
            <person name="Schwartz J.C."/>
            <person name="Hammond J.A."/>
            <person name="Schroeder S.G."/>
            <person name="Liu G.E."/>
            <person name="Dunham M."/>
            <person name="Shendure J."/>
            <person name="Sonstegard T.S."/>
            <person name="Phillippy A.M."/>
            <person name="Van Tassell C.P."/>
            <person name="Smith T.P."/>
        </authorList>
    </citation>
    <scope>NUCLEOTIDE SEQUENCE [LARGE SCALE GENOMIC DNA]</scope>
</reference>
<sequence>TQVLLLVGVRQRQVAAQHLPEHASELLRGHVVQKWVDDGAQVEEGEEDHVCPEVGLGPVVLGCSRGHDPPNLVGHPADGQGHNNQEGERGEKS</sequence>
<proteinExistence type="predicted"/>
<dbReference type="Bgee" id="ENSCHIG00000015349">
    <property type="expression patterns" value="Expressed in adrenal gland and 17 other cell types or tissues"/>
</dbReference>
<protein>
    <submittedName>
        <fullName evidence="2">Uncharacterized protein</fullName>
    </submittedName>
</protein>
<evidence type="ECO:0000313" key="2">
    <source>
        <dbReference type="Ensembl" id="ENSCHIP00000014236.1"/>
    </source>
</evidence>
<keyword evidence="3" id="KW-1185">Reference proteome</keyword>
<accession>A0A452EQ04</accession>
<dbReference type="Proteomes" id="UP000291000">
    <property type="component" value="Chromosome 2"/>
</dbReference>
<dbReference type="OMA" id="KPAYHQG"/>
<dbReference type="EMBL" id="LWLT01000002">
    <property type="status" value="NOT_ANNOTATED_CDS"/>
    <property type="molecule type" value="Genomic_DNA"/>
</dbReference>
<organism evidence="2 3">
    <name type="scientific">Capra hircus</name>
    <name type="common">Goat</name>
    <dbReference type="NCBI Taxonomy" id="9925"/>
    <lineage>
        <taxon>Eukaryota</taxon>
        <taxon>Metazoa</taxon>
        <taxon>Chordata</taxon>
        <taxon>Craniata</taxon>
        <taxon>Vertebrata</taxon>
        <taxon>Euteleostomi</taxon>
        <taxon>Mammalia</taxon>
        <taxon>Eutheria</taxon>
        <taxon>Laurasiatheria</taxon>
        <taxon>Artiodactyla</taxon>
        <taxon>Ruminantia</taxon>
        <taxon>Pecora</taxon>
        <taxon>Bovidae</taxon>
        <taxon>Caprinae</taxon>
        <taxon>Capra</taxon>
    </lineage>
</organism>
<dbReference type="Ensembl" id="ENSCHIT00000022030.1">
    <property type="protein sequence ID" value="ENSCHIP00000014236.1"/>
    <property type="gene ID" value="ENSCHIG00000015349.1"/>
</dbReference>
<reference evidence="2" key="2">
    <citation type="submission" date="2025-08" db="UniProtKB">
        <authorList>
            <consortium name="Ensembl"/>
        </authorList>
    </citation>
    <scope>IDENTIFICATION</scope>
</reference>
<dbReference type="AlphaFoldDB" id="A0A452EQ04"/>
<dbReference type="GeneTree" id="ENSGT01030000235139"/>
<evidence type="ECO:0000313" key="3">
    <source>
        <dbReference type="Proteomes" id="UP000291000"/>
    </source>
</evidence>
<name>A0A452EQ04_CAPHI</name>
<reference evidence="2" key="3">
    <citation type="submission" date="2025-09" db="UniProtKB">
        <authorList>
            <consortium name="Ensembl"/>
        </authorList>
    </citation>
    <scope>IDENTIFICATION</scope>
</reference>